<dbReference type="Proteomes" id="UP000095229">
    <property type="component" value="Unassembled WGS sequence"/>
</dbReference>
<evidence type="ECO:0000313" key="1">
    <source>
        <dbReference type="EMBL" id="OEH47154.1"/>
    </source>
</evidence>
<reference evidence="1 2" key="1">
    <citation type="submission" date="2016-02" db="EMBL/GenBank/DDBJ databases">
        <title>Secondary metabolites in Legionella.</title>
        <authorList>
            <person name="Tobias N.J."/>
            <person name="Bode H.B."/>
        </authorList>
    </citation>
    <scope>NUCLEOTIDE SEQUENCE [LARGE SCALE GENOMIC DNA]</scope>
    <source>
        <strain evidence="1 2">DSM 19216</strain>
    </source>
</reference>
<protein>
    <submittedName>
        <fullName evidence="1">Uncharacterized protein</fullName>
    </submittedName>
</protein>
<dbReference type="RefSeq" id="WP_065236062.1">
    <property type="nucleotide sequence ID" value="NZ_CAAAIE010000002.1"/>
</dbReference>
<dbReference type="PATRIC" id="fig|45071.6.peg.817"/>
<sequence length="368" mass="41272">MTREEIAQGTGLSSGDLDTLFLLERVIQTDKQGPDGELTPEEKKKVDAFLEKLISNLELSKQLLELGKLERQDTGISFAMINMLKNIAFKSRHWHEIRSDGYQKLTLSKIGALSDLASLARDLAVLERSGLIIESSSLAELYSDAQKALNQGFSKGIDISSQAMVFEIQAKGAPMLLHPNYQKEDEFVLSEFLYSEEYRIKLDKLIEGDELKEFLKKHLGDDWLPQLENKFAIIQREIHDAQLIGPIYHGLIHQSTSAQEDFRSEDKSPVTLICSPFVGVCTISAINELNEQLMYELKNKGVEDIPSPVLQLPVSEKLKALSPSQFIDALDKSGALERLPGKATIMMKERLSGAKNEGEDKHPRNHPK</sequence>
<evidence type="ECO:0000313" key="2">
    <source>
        <dbReference type="Proteomes" id="UP000095229"/>
    </source>
</evidence>
<dbReference type="EMBL" id="LSOG01000057">
    <property type="protein sequence ID" value="OEH47154.1"/>
    <property type="molecule type" value="Genomic_DNA"/>
</dbReference>
<gene>
    <name evidence="1" type="ORF">lpari_01929</name>
</gene>
<dbReference type="AlphaFoldDB" id="A0A1E5JRJ7"/>
<organism evidence="1 2">
    <name type="scientific">Legionella parisiensis</name>
    <dbReference type="NCBI Taxonomy" id="45071"/>
    <lineage>
        <taxon>Bacteria</taxon>
        <taxon>Pseudomonadati</taxon>
        <taxon>Pseudomonadota</taxon>
        <taxon>Gammaproteobacteria</taxon>
        <taxon>Legionellales</taxon>
        <taxon>Legionellaceae</taxon>
        <taxon>Legionella</taxon>
    </lineage>
</organism>
<comment type="caution">
    <text evidence="1">The sequence shown here is derived from an EMBL/GenBank/DDBJ whole genome shotgun (WGS) entry which is preliminary data.</text>
</comment>
<name>A0A1E5JRJ7_9GAMM</name>
<keyword evidence="2" id="KW-1185">Reference proteome</keyword>
<dbReference type="STRING" id="45071.Lpar_0761"/>
<accession>A0A1E5JRJ7</accession>
<proteinExistence type="predicted"/>